<evidence type="ECO:0000259" key="10">
    <source>
        <dbReference type="PROSITE" id="PS50893"/>
    </source>
</evidence>
<evidence type="ECO:0000256" key="2">
    <source>
        <dbReference type="ARBA" id="ARBA00022448"/>
    </source>
</evidence>
<gene>
    <name evidence="11" type="ORF">H1B31_10215</name>
</gene>
<evidence type="ECO:0000256" key="6">
    <source>
        <dbReference type="ARBA" id="ARBA00022840"/>
    </source>
</evidence>
<proteinExistence type="predicted"/>
<keyword evidence="8" id="KW-0406">Ion transport</keyword>
<dbReference type="PANTHER" id="PTHR42771:SF2">
    <property type="entry name" value="IRON(3+)-HYDROXAMATE IMPORT ATP-BINDING PROTEIN FHUC"/>
    <property type="match status" value="1"/>
</dbReference>
<feature type="domain" description="ABC transporter" evidence="10">
    <location>
        <begin position="3"/>
        <end position="240"/>
    </location>
</feature>
<keyword evidence="4" id="KW-0410">Iron transport</keyword>
<dbReference type="EMBL" id="CP060204">
    <property type="protein sequence ID" value="QNH54205.1"/>
    <property type="molecule type" value="Genomic_DNA"/>
</dbReference>
<evidence type="ECO:0000256" key="3">
    <source>
        <dbReference type="ARBA" id="ARBA00022475"/>
    </source>
</evidence>
<dbReference type="InterPro" id="IPR051535">
    <property type="entry name" value="Siderophore_ABC-ATPase"/>
</dbReference>
<dbReference type="Pfam" id="PF00005">
    <property type="entry name" value="ABC_tran"/>
    <property type="match status" value="1"/>
</dbReference>
<dbReference type="GO" id="GO:0005886">
    <property type="term" value="C:plasma membrane"/>
    <property type="evidence" value="ECO:0007669"/>
    <property type="project" value="UniProtKB-SubCell"/>
</dbReference>
<dbReference type="RefSeq" id="WP_185980237.1">
    <property type="nucleotide sequence ID" value="NZ_CP060204.1"/>
</dbReference>
<dbReference type="CDD" id="cd03214">
    <property type="entry name" value="ABC_Iron-Siderophores_B12_Hemin"/>
    <property type="match status" value="1"/>
</dbReference>
<dbReference type="InterPro" id="IPR003439">
    <property type="entry name" value="ABC_transporter-like_ATP-bd"/>
</dbReference>
<evidence type="ECO:0000256" key="5">
    <source>
        <dbReference type="ARBA" id="ARBA00022741"/>
    </source>
</evidence>
<evidence type="ECO:0000313" key="11">
    <source>
        <dbReference type="EMBL" id="QNH54205.1"/>
    </source>
</evidence>
<evidence type="ECO:0000256" key="8">
    <source>
        <dbReference type="ARBA" id="ARBA00023065"/>
    </source>
</evidence>
<sequence>MKLTIEHLKAGYDSVVIIDDLSLAIPEGKITALIGANGCGKSTLLKTICRIQPRLGGRVLLDGADVHEADPRALAKSIAILPQNPTAPEGLTVRELVSYGRAPYKTSFFSRTTAKDREMIDWALTETNMMEFQHRPIGAMSGGQRQRAWIAMAIAQDTEILFLDEPTSFLDVAHQMEVLRLVQHLNEAYGKTIVMVLHELNQAARFAHCLVGMCRGQLLYCGTPEEVFHKEMLHRVFHIDAELMSDPRTGKPMCIPYCVNELEHSA</sequence>
<evidence type="ECO:0000256" key="7">
    <source>
        <dbReference type="ARBA" id="ARBA00023004"/>
    </source>
</evidence>
<organism evidence="11 12">
    <name type="scientific">Selenomonas timonae</name>
    <dbReference type="NCBI Taxonomy" id="2754044"/>
    <lineage>
        <taxon>Bacteria</taxon>
        <taxon>Bacillati</taxon>
        <taxon>Bacillota</taxon>
        <taxon>Negativicutes</taxon>
        <taxon>Selenomonadales</taxon>
        <taxon>Selenomonadaceae</taxon>
        <taxon>Selenomonas</taxon>
    </lineage>
</organism>
<dbReference type="Proteomes" id="UP000515480">
    <property type="component" value="Chromosome"/>
</dbReference>
<dbReference type="PROSITE" id="PS50893">
    <property type="entry name" value="ABC_TRANSPORTER_2"/>
    <property type="match status" value="1"/>
</dbReference>
<dbReference type="FunFam" id="3.40.50.300:FF:000134">
    <property type="entry name" value="Iron-enterobactin ABC transporter ATP-binding protein"/>
    <property type="match status" value="1"/>
</dbReference>
<keyword evidence="12" id="KW-1185">Reference proteome</keyword>
<keyword evidence="3" id="KW-1003">Cell membrane</keyword>
<reference evidence="11 12" key="1">
    <citation type="submission" date="2020-07" db="EMBL/GenBank/DDBJ databases">
        <title>Complete genome and description of Selenomonas timonensis sp. nov., a new bacterium isolated from a gingivitis subject.</title>
        <authorList>
            <person name="Antezack A."/>
        </authorList>
    </citation>
    <scope>NUCLEOTIDE SEQUENCE [LARGE SCALE GENOMIC DNA]</scope>
    <source>
        <strain evidence="11 12">Marseille-Q3039</strain>
    </source>
</reference>
<dbReference type="InterPro" id="IPR027417">
    <property type="entry name" value="P-loop_NTPase"/>
</dbReference>
<evidence type="ECO:0000256" key="9">
    <source>
        <dbReference type="ARBA" id="ARBA00023136"/>
    </source>
</evidence>
<dbReference type="AlphaFoldDB" id="A0A7G7VJB2"/>
<dbReference type="KEGG" id="stim:H1B31_10215"/>
<accession>A0A7G7VJB2</accession>
<keyword evidence="2" id="KW-0813">Transport</keyword>
<comment type="subcellular location">
    <subcellularLocation>
        <location evidence="1">Cell membrane</location>
        <topology evidence="1">Peripheral membrane protein</topology>
    </subcellularLocation>
</comment>
<evidence type="ECO:0000256" key="1">
    <source>
        <dbReference type="ARBA" id="ARBA00004202"/>
    </source>
</evidence>
<keyword evidence="6 11" id="KW-0067">ATP-binding</keyword>
<dbReference type="PANTHER" id="PTHR42771">
    <property type="entry name" value="IRON(3+)-HYDROXAMATE IMPORT ATP-BINDING PROTEIN FHUC"/>
    <property type="match status" value="1"/>
</dbReference>
<keyword evidence="7" id="KW-0408">Iron</keyword>
<dbReference type="GO" id="GO:0006826">
    <property type="term" value="P:iron ion transport"/>
    <property type="evidence" value="ECO:0007669"/>
    <property type="project" value="UniProtKB-KW"/>
</dbReference>
<name>A0A7G7VJB2_9FIRM</name>
<dbReference type="Gene3D" id="3.40.50.300">
    <property type="entry name" value="P-loop containing nucleotide triphosphate hydrolases"/>
    <property type="match status" value="1"/>
</dbReference>
<dbReference type="InterPro" id="IPR017871">
    <property type="entry name" value="ABC_transporter-like_CS"/>
</dbReference>
<dbReference type="GO" id="GO:0005524">
    <property type="term" value="F:ATP binding"/>
    <property type="evidence" value="ECO:0007669"/>
    <property type="project" value="UniProtKB-KW"/>
</dbReference>
<dbReference type="PROSITE" id="PS00211">
    <property type="entry name" value="ABC_TRANSPORTER_1"/>
    <property type="match status" value="1"/>
</dbReference>
<evidence type="ECO:0000256" key="4">
    <source>
        <dbReference type="ARBA" id="ARBA00022496"/>
    </source>
</evidence>
<keyword evidence="5" id="KW-0547">Nucleotide-binding</keyword>
<evidence type="ECO:0000313" key="12">
    <source>
        <dbReference type="Proteomes" id="UP000515480"/>
    </source>
</evidence>
<dbReference type="SUPFAM" id="SSF52540">
    <property type="entry name" value="P-loop containing nucleoside triphosphate hydrolases"/>
    <property type="match status" value="1"/>
</dbReference>
<dbReference type="SMART" id="SM00382">
    <property type="entry name" value="AAA"/>
    <property type="match status" value="1"/>
</dbReference>
<keyword evidence="9" id="KW-0472">Membrane</keyword>
<dbReference type="InterPro" id="IPR003593">
    <property type="entry name" value="AAA+_ATPase"/>
</dbReference>
<dbReference type="GO" id="GO:0016887">
    <property type="term" value="F:ATP hydrolysis activity"/>
    <property type="evidence" value="ECO:0007669"/>
    <property type="project" value="InterPro"/>
</dbReference>
<protein>
    <submittedName>
        <fullName evidence="11">ABC transporter ATP-binding protein</fullName>
    </submittedName>
</protein>